<evidence type="ECO:0000313" key="1">
    <source>
        <dbReference type="EMBL" id="GJS81542.1"/>
    </source>
</evidence>
<accession>A0ABQ4YVD2</accession>
<dbReference type="Proteomes" id="UP001151760">
    <property type="component" value="Unassembled WGS sequence"/>
</dbReference>
<evidence type="ECO:0000313" key="2">
    <source>
        <dbReference type="Proteomes" id="UP001151760"/>
    </source>
</evidence>
<proteinExistence type="predicted"/>
<name>A0ABQ4YVD2_9ASTR</name>
<protein>
    <submittedName>
        <fullName evidence="1">Uncharacterized protein</fullName>
    </submittedName>
</protein>
<reference evidence="1" key="1">
    <citation type="journal article" date="2022" name="Int. J. Mol. Sci.">
        <title>Draft Genome of Tanacetum Coccineum: Genomic Comparison of Closely Related Tanacetum-Family Plants.</title>
        <authorList>
            <person name="Yamashiro T."/>
            <person name="Shiraishi A."/>
            <person name="Nakayama K."/>
            <person name="Satake H."/>
        </authorList>
    </citation>
    <scope>NUCLEOTIDE SEQUENCE</scope>
</reference>
<dbReference type="EMBL" id="BQNB010010755">
    <property type="protein sequence ID" value="GJS81542.1"/>
    <property type="molecule type" value="Genomic_DNA"/>
</dbReference>
<reference evidence="1" key="2">
    <citation type="submission" date="2022-01" db="EMBL/GenBank/DDBJ databases">
        <authorList>
            <person name="Yamashiro T."/>
            <person name="Shiraishi A."/>
            <person name="Satake H."/>
            <person name="Nakayama K."/>
        </authorList>
    </citation>
    <scope>NUCLEOTIDE SEQUENCE</scope>
</reference>
<organism evidence="1 2">
    <name type="scientific">Tanacetum coccineum</name>
    <dbReference type="NCBI Taxonomy" id="301880"/>
    <lineage>
        <taxon>Eukaryota</taxon>
        <taxon>Viridiplantae</taxon>
        <taxon>Streptophyta</taxon>
        <taxon>Embryophyta</taxon>
        <taxon>Tracheophyta</taxon>
        <taxon>Spermatophyta</taxon>
        <taxon>Magnoliopsida</taxon>
        <taxon>eudicotyledons</taxon>
        <taxon>Gunneridae</taxon>
        <taxon>Pentapetalae</taxon>
        <taxon>asterids</taxon>
        <taxon>campanulids</taxon>
        <taxon>Asterales</taxon>
        <taxon>Asteraceae</taxon>
        <taxon>Asteroideae</taxon>
        <taxon>Anthemideae</taxon>
        <taxon>Anthemidinae</taxon>
        <taxon>Tanacetum</taxon>
    </lineage>
</organism>
<sequence>MIEDFDNIAFRKIMTMAVSKHFLHTKPSIGQRFIFMLRKGTDFSKELVKKSWGKESANESSSKFIPHFNSSFVEFVQPCFRFSRSALVLPSNWFPLTRIKWLPLIANSFAISGLVIVEPGVGATTQSVAHMGSSSIGSAALLTILKSLKKRRRSFKFTNYIMDKEDFLPTTEKEWNQEIMGQDMYRVVKKLKDIKQPMRKLNWKNGNLTEKVELYRDKLKADQKDMAGNPHNEIMKANEAECLAEYLIALNDVEKFLF</sequence>
<keyword evidence="2" id="KW-1185">Reference proteome</keyword>
<gene>
    <name evidence="1" type="ORF">Tco_0748083</name>
</gene>
<comment type="caution">
    <text evidence="1">The sequence shown here is derived from an EMBL/GenBank/DDBJ whole genome shotgun (WGS) entry which is preliminary data.</text>
</comment>